<proteinExistence type="predicted"/>
<sequence>MHTTSPPSHESATALTLSFPPPAPRQALDLKAWPPSSSLRASGWIFRPLRYPLYVRIYRYYSLIPSF</sequence>
<evidence type="ECO:0000313" key="2">
    <source>
        <dbReference type="Proteomes" id="UP001172155"/>
    </source>
</evidence>
<evidence type="ECO:0000313" key="1">
    <source>
        <dbReference type="EMBL" id="KAK0746250.1"/>
    </source>
</evidence>
<comment type="caution">
    <text evidence="1">The sequence shown here is derived from an EMBL/GenBank/DDBJ whole genome shotgun (WGS) entry which is preliminary data.</text>
</comment>
<protein>
    <submittedName>
        <fullName evidence="1">Uncharacterized protein</fullName>
    </submittedName>
</protein>
<name>A0AA40K537_9PEZI</name>
<gene>
    <name evidence="1" type="ORF">B0T18DRAFT_411163</name>
</gene>
<reference evidence="1" key="1">
    <citation type="submission" date="2023-06" db="EMBL/GenBank/DDBJ databases">
        <title>Genome-scale phylogeny and comparative genomics of the fungal order Sordariales.</title>
        <authorList>
            <consortium name="Lawrence Berkeley National Laboratory"/>
            <person name="Hensen N."/>
            <person name="Bonometti L."/>
            <person name="Westerberg I."/>
            <person name="Brannstrom I.O."/>
            <person name="Guillou S."/>
            <person name="Cros-Aarteil S."/>
            <person name="Calhoun S."/>
            <person name="Haridas S."/>
            <person name="Kuo A."/>
            <person name="Mondo S."/>
            <person name="Pangilinan J."/>
            <person name="Riley R."/>
            <person name="LaButti K."/>
            <person name="Andreopoulos B."/>
            <person name="Lipzen A."/>
            <person name="Chen C."/>
            <person name="Yanf M."/>
            <person name="Daum C."/>
            <person name="Ng V."/>
            <person name="Clum A."/>
            <person name="Steindorff A."/>
            <person name="Ohm R."/>
            <person name="Martin F."/>
            <person name="Silar P."/>
            <person name="Natvig D."/>
            <person name="Lalanne C."/>
            <person name="Gautier V."/>
            <person name="Ament-velasquez S.L."/>
            <person name="Kruys A."/>
            <person name="Hutchinson M.I."/>
            <person name="Powell A.J."/>
            <person name="Barry K."/>
            <person name="Miller A.N."/>
            <person name="Grigoriev I.V."/>
            <person name="Debuchy R."/>
            <person name="Gladieux P."/>
            <person name="Thoren M.H."/>
            <person name="Johannesson H."/>
        </authorList>
    </citation>
    <scope>NUCLEOTIDE SEQUENCE</scope>
    <source>
        <strain evidence="1">SMH3187-1</strain>
    </source>
</reference>
<dbReference type="EMBL" id="JAUKUD010000004">
    <property type="protein sequence ID" value="KAK0746250.1"/>
    <property type="molecule type" value="Genomic_DNA"/>
</dbReference>
<organism evidence="1 2">
    <name type="scientific">Schizothecium vesticola</name>
    <dbReference type="NCBI Taxonomy" id="314040"/>
    <lineage>
        <taxon>Eukaryota</taxon>
        <taxon>Fungi</taxon>
        <taxon>Dikarya</taxon>
        <taxon>Ascomycota</taxon>
        <taxon>Pezizomycotina</taxon>
        <taxon>Sordariomycetes</taxon>
        <taxon>Sordariomycetidae</taxon>
        <taxon>Sordariales</taxon>
        <taxon>Schizotheciaceae</taxon>
        <taxon>Schizothecium</taxon>
    </lineage>
</organism>
<keyword evidence="2" id="KW-1185">Reference proteome</keyword>
<dbReference type="AlphaFoldDB" id="A0AA40K537"/>
<accession>A0AA40K537</accession>
<dbReference type="Proteomes" id="UP001172155">
    <property type="component" value="Unassembled WGS sequence"/>
</dbReference>